<accession>A0AAW2DDP6</accession>
<name>A0AAW2DDP6_9ROSI</name>
<keyword evidence="1" id="KW-0433">Leucine-rich repeat</keyword>
<dbReference type="GO" id="GO:0051707">
    <property type="term" value="P:response to other organism"/>
    <property type="evidence" value="ECO:0007669"/>
    <property type="project" value="UniProtKB-ARBA"/>
</dbReference>
<dbReference type="GO" id="GO:0043531">
    <property type="term" value="F:ADP binding"/>
    <property type="evidence" value="ECO:0007669"/>
    <property type="project" value="InterPro"/>
</dbReference>
<dbReference type="InterPro" id="IPR041118">
    <property type="entry name" value="Rx_N"/>
</dbReference>
<dbReference type="Gene3D" id="1.10.10.10">
    <property type="entry name" value="Winged helix-like DNA-binding domain superfamily/Winged helix DNA-binding domain"/>
    <property type="match status" value="1"/>
</dbReference>
<keyword evidence="6" id="KW-0175">Coiled coil</keyword>
<dbReference type="GO" id="GO:0005524">
    <property type="term" value="F:ATP binding"/>
    <property type="evidence" value="ECO:0007669"/>
    <property type="project" value="UniProtKB-KW"/>
</dbReference>
<protein>
    <recommendedName>
        <fullName evidence="14">Disease resistance protein RGA3</fullName>
    </recommendedName>
</protein>
<dbReference type="Gene3D" id="1.10.8.430">
    <property type="entry name" value="Helical domain of apoptotic protease-activating factors"/>
    <property type="match status" value="1"/>
</dbReference>
<evidence type="ECO:0000256" key="2">
    <source>
        <dbReference type="ARBA" id="ARBA00022737"/>
    </source>
</evidence>
<dbReference type="Pfam" id="PF23559">
    <property type="entry name" value="WHD_DRP"/>
    <property type="match status" value="1"/>
</dbReference>
<dbReference type="InterPro" id="IPR036388">
    <property type="entry name" value="WH-like_DNA-bd_sf"/>
</dbReference>
<keyword evidence="5" id="KW-0067">ATP-binding</keyword>
<dbReference type="SUPFAM" id="SSF52540">
    <property type="entry name" value="P-loop containing nucleoside triphosphate hydrolases"/>
    <property type="match status" value="1"/>
</dbReference>
<dbReference type="FunFam" id="1.10.10.10:FF:000322">
    <property type="entry name" value="Probable disease resistance protein At1g63360"/>
    <property type="match status" value="1"/>
</dbReference>
<dbReference type="InterPro" id="IPR058922">
    <property type="entry name" value="WHD_DRP"/>
</dbReference>
<organism evidence="12 13">
    <name type="scientific">Lithocarpus litseifolius</name>
    <dbReference type="NCBI Taxonomy" id="425828"/>
    <lineage>
        <taxon>Eukaryota</taxon>
        <taxon>Viridiplantae</taxon>
        <taxon>Streptophyta</taxon>
        <taxon>Embryophyta</taxon>
        <taxon>Tracheophyta</taxon>
        <taxon>Spermatophyta</taxon>
        <taxon>Magnoliopsida</taxon>
        <taxon>eudicotyledons</taxon>
        <taxon>Gunneridae</taxon>
        <taxon>Pentapetalae</taxon>
        <taxon>rosids</taxon>
        <taxon>fabids</taxon>
        <taxon>Fagales</taxon>
        <taxon>Fagaceae</taxon>
        <taxon>Lithocarpus</taxon>
    </lineage>
</organism>
<feature type="domain" description="Disease resistance R13L4/SHOC-2-like LRR" evidence="10">
    <location>
        <begin position="563"/>
        <end position="654"/>
    </location>
</feature>
<evidence type="ECO:0000256" key="3">
    <source>
        <dbReference type="ARBA" id="ARBA00022741"/>
    </source>
</evidence>
<dbReference type="InterPro" id="IPR032675">
    <property type="entry name" value="LRR_dom_sf"/>
</dbReference>
<dbReference type="Proteomes" id="UP001459277">
    <property type="component" value="Unassembled WGS sequence"/>
</dbReference>
<gene>
    <name evidence="12" type="ORF">SO802_008748</name>
</gene>
<sequence>MAQGAVFNLAGKVLELLSPLIREEIKLACGVKADLANLESTVSIIKDVLLDAEKQAHHRAVVKGWLEKLKDVLHDADDVLDEFSTEALQRNVMAGNKMAKEVRIFFSSSNQLAFSLKMGHKIKAIRETLDVIKNEKDAFHFNVGSNEPQDMNWDGECRDTTSLEREDEVIGREDDKNKIIECLFDNNVEDDIPIIAIVGIGGLGKTTLAQLVYKDENVKNKFELKLWICISDNLDIKRISKEVLEQMKEWDREESIEVMQNKLREKLNGKKCLIVLDDLWNEESEKWLPLRNLFMPASKESRIIVTTRSQRVAVIIRATSCYALGGLPKEKAWSLFVKRAFERGQEPKNKALVAIGEKIVEKCDGLPLAIRTIGSMLYPNPSEIELQSFFHNELPKIGHQANKILLTLKLSYDHLPSHLKQCFAYCRLFPKDHMINVYTLINLWAAQGFISPKQHFEDVGRKYFMELLWRSFFQDVENDELGNIKSCKMHDLMHDLAGLVSGSESAILNSRGENDIEKVRHVSFNFVDSSMQFSIPKLNGRKMHTFLASSVGGNLDNLTCDALISNFKYLRTLDLSYLGLRVVPRSIGKLKHLRYLDLSKNYVIEILPNSITKMLNLQTLLLRDCLSLRELPKGMKKLVNLRFLDITNCGRLTDAYSFLGLPFDDQLTSMPLEIRHHTYLETILPGVVVRMEGSRGQVKKGYCGSYKKKKAKSNGPSQLKELHNLGGYLKIENLGHGKDEVRECKDANLKENHHLQRLFLKWDASEDGETDEMLEVLQPHPNLKALELRNYMGVRIPSWVSSLTNLVSFQLYANMRLQHLPPLNQLPFLKSVNLELMEALEYIWIDEESVSNVLGASSSSSSSSKTPFFPSLSSLELKWCPKLKGWWRNSDDDDDNEPHHLLLPSFPPSLSELRIIYCPNLTYMPPFPYLKERLELRRCSWKVLEQTMKMKMGAATTSTYFPLSQLQTLDLWDINDLESLPEEGLRNLVSLRELSIQSCDGLSSLHWIGSLTSLQTLEIRSCPNLTSLPQEIRNLTSLKRLSIWECPLLGQRCKRQIGEDWPFIAHVPFVRVDWQNQQEETISSGIGLFSFHAELKILYRTFRPCNCVACPRIASGLSESTENNFFRNSLILQWLNLLDLVAPATATASTSSPNISRYFITSIIL</sequence>
<evidence type="ECO:0000259" key="8">
    <source>
        <dbReference type="Pfam" id="PF18052"/>
    </source>
</evidence>
<feature type="domain" description="R13L1/DRL21-like LRR repeat region" evidence="11">
    <location>
        <begin position="717"/>
        <end position="836"/>
    </location>
</feature>
<keyword evidence="13" id="KW-1185">Reference proteome</keyword>
<evidence type="ECO:0000313" key="12">
    <source>
        <dbReference type="EMBL" id="KAL0007246.1"/>
    </source>
</evidence>
<dbReference type="EMBL" id="JAZDWU010000003">
    <property type="protein sequence ID" value="KAL0007246.1"/>
    <property type="molecule type" value="Genomic_DNA"/>
</dbReference>
<dbReference type="Gene3D" id="1.20.5.4130">
    <property type="match status" value="1"/>
</dbReference>
<evidence type="ECO:0008006" key="14">
    <source>
        <dbReference type="Google" id="ProtNLM"/>
    </source>
</evidence>
<dbReference type="Gene3D" id="3.40.50.300">
    <property type="entry name" value="P-loop containing nucleotide triphosphate hydrolases"/>
    <property type="match status" value="1"/>
</dbReference>
<evidence type="ECO:0000256" key="6">
    <source>
        <dbReference type="SAM" id="Coils"/>
    </source>
</evidence>
<dbReference type="Pfam" id="PF25019">
    <property type="entry name" value="LRR_R13L1-DRL21"/>
    <property type="match status" value="2"/>
</dbReference>
<dbReference type="SUPFAM" id="SSF52058">
    <property type="entry name" value="L domain-like"/>
    <property type="match status" value="1"/>
</dbReference>
<keyword evidence="3" id="KW-0547">Nucleotide-binding</keyword>
<comment type="caution">
    <text evidence="12">The sequence shown here is derived from an EMBL/GenBank/DDBJ whole genome shotgun (WGS) entry which is preliminary data.</text>
</comment>
<feature type="domain" description="R13L1/DRL21-like LRR repeat region" evidence="11">
    <location>
        <begin position="983"/>
        <end position="1046"/>
    </location>
</feature>
<proteinExistence type="predicted"/>
<reference evidence="12 13" key="1">
    <citation type="submission" date="2024-01" db="EMBL/GenBank/DDBJ databases">
        <title>A telomere-to-telomere, gap-free genome of sweet tea (Lithocarpus litseifolius).</title>
        <authorList>
            <person name="Zhou J."/>
        </authorList>
    </citation>
    <scope>NUCLEOTIDE SEQUENCE [LARGE SCALE GENOMIC DNA]</scope>
    <source>
        <strain evidence="12">Zhou-2022a</strain>
        <tissue evidence="12">Leaf</tissue>
    </source>
</reference>
<dbReference type="InterPro" id="IPR027417">
    <property type="entry name" value="P-loop_NTPase"/>
</dbReference>
<evidence type="ECO:0000259" key="11">
    <source>
        <dbReference type="Pfam" id="PF25019"/>
    </source>
</evidence>
<evidence type="ECO:0000259" key="7">
    <source>
        <dbReference type="Pfam" id="PF00931"/>
    </source>
</evidence>
<evidence type="ECO:0000256" key="1">
    <source>
        <dbReference type="ARBA" id="ARBA00022614"/>
    </source>
</evidence>
<dbReference type="Gene3D" id="3.80.10.10">
    <property type="entry name" value="Ribonuclease Inhibitor"/>
    <property type="match status" value="3"/>
</dbReference>
<keyword evidence="4" id="KW-0611">Plant defense</keyword>
<dbReference type="InterPro" id="IPR042197">
    <property type="entry name" value="Apaf_helical"/>
</dbReference>
<feature type="domain" description="NB-ARC" evidence="7">
    <location>
        <begin position="173"/>
        <end position="343"/>
    </location>
</feature>
<dbReference type="Pfam" id="PF18052">
    <property type="entry name" value="Rx_N"/>
    <property type="match status" value="1"/>
</dbReference>
<feature type="coiled-coil region" evidence="6">
    <location>
        <begin position="35"/>
        <end position="86"/>
    </location>
</feature>
<evidence type="ECO:0000313" key="13">
    <source>
        <dbReference type="Proteomes" id="UP001459277"/>
    </source>
</evidence>
<dbReference type="InterPro" id="IPR002182">
    <property type="entry name" value="NB-ARC"/>
</dbReference>
<dbReference type="AlphaFoldDB" id="A0AAW2DDP6"/>
<dbReference type="FunFam" id="3.40.50.300:FF:001091">
    <property type="entry name" value="Probable disease resistance protein At1g61300"/>
    <property type="match status" value="1"/>
</dbReference>
<dbReference type="PANTHER" id="PTHR36766:SF38">
    <property type="entry name" value="DISEASE RESISTANCE PROTEIN RGA3"/>
    <property type="match status" value="1"/>
</dbReference>
<evidence type="ECO:0000256" key="5">
    <source>
        <dbReference type="ARBA" id="ARBA00022840"/>
    </source>
</evidence>
<evidence type="ECO:0000259" key="10">
    <source>
        <dbReference type="Pfam" id="PF23598"/>
    </source>
</evidence>
<feature type="domain" description="Disease resistance protein winged helix" evidence="9">
    <location>
        <begin position="428"/>
        <end position="497"/>
    </location>
</feature>
<feature type="domain" description="Disease resistance N-terminal" evidence="8">
    <location>
        <begin position="12"/>
        <end position="96"/>
    </location>
</feature>
<dbReference type="InterPro" id="IPR055414">
    <property type="entry name" value="LRR_R13L4/SHOC2-like"/>
</dbReference>
<dbReference type="Pfam" id="PF23598">
    <property type="entry name" value="LRR_14"/>
    <property type="match status" value="1"/>
</dbReference>
<dbReference type="Pfam" id="PF00931">
    <property type="entry name" value="NB-ARC"/>
    <property type="match status" value="1"/>
</dbReference>
<keyword evidence="2" id="KW-0677">Repeat</keyword>
<dbReference type="InterPro" id="IPR056789">
    <property type="entry name" value="LRR_R13L1-DRL21"/>
</dbReference>
<evidence type="ECO:0000259" key="9">
    <source>
        <dbReference type="Pfam" id="PF23559"/>
    </source>
</evidence>
<evidence type="ECO:0000256" key="4">
    <source>
        <dbReference type="ARBA" id="ARBA00022821"/>
    </source>
</evidence>
<dbReference type="PRINTS" id="PR00364">
    <property type="entry name" value="DISEASERSIST"/>
</dbReference>
<dbReference type="PANTHER" id="PTHR36766">
    <property type="entry name" value="PLANT BROAD-SPECTRUM MILDEW RESISTANCE PROTEIN RPW8"/>
    <property type="match status" value="1"/>
</dbReference>
<dbReference type="GO" id="GO:0006952">
    <property type="term" value="P:defense response"/>
    <property type="evidence" value="ECO:0007669"/>
    <property type="project" value="UniProtKB-KW"/>
</dbReference>